<keyword evidence="13" id="KW-0966">Cell projection</keyword>
<dbReference type="Proteomes" id="UP000326354">
    <property type="component" value="Chromosome"/>
</dbReference>
<dbReference type="AlphaFoldDB" id="A0A5S9IN90"/>
<keyword evidence="8" id="KW-0472">Membrane</keyword>
<gene>
    <name evidence="13" type="ORF">UABAM_03381</name>
</gene>
<dbReference type="Pfam" id="PF01706">
    <property type="entry name" value="FliG_C"/>
    <property type="match status" value="1"/>
</dbReference>
<evidence type="ECO:0000259" key="10">
    <source>
        <dbReference type="Pfam" id="PF01706"/>
    </source>
</evidence>
<evidence type="ECO:0000256" key="7">
    <source>
        <dbReference type="ARBA" id="ARBA00022779"/>
    </source>
</evidence>
<dbReference type="InterPro" id="IPR023087">
    <property type="entry name" value="Flg_Motor_Flig_C"/>
</dbReference>
<evidence type="ECO:0000256" key="3">
    <source>
        <dbReference type="ARBA" id="ARBA00010299"/>
    </source>
</evidence>
<dbReference type="SUPFAM" id="SSF48029">
    <property type="entry name" value="FliG"/>
    <property type="match status" value="2"/>
</dbReference>
<sequence>MNLKLTGKQKCALIIGNLPQNVAVEAIKSFNDEELFLLFQAKKEIEKVDIEKEVIEGIFEEYLENLKDLTVLNQSFTQLYSMVSEALGPIKAESLINQIQESSDQSFDSLSDIDSGTLGNILQVEHPQTVALVLAHMDREKAAEILSIFSLNERIDIIKRFLTLRESPSEVKREIAKRLWTTASTWSQGRSIIKRDNDEKAKDVAEILHNLGGSKEILDGLSQDSPEIVEKIQSYMLVFKDLIFVATRDIQKVMAKVESKTVAMALKGVEQALQEHILSAMSKRVQGIVLDEKEALGPLPADEVLQAQQLIMREVKTMEEEGVIRILKDGQEGMLE</sequence>
<evidence type="ECO:0000256" key="6">
    <source>
        <dbReference type="ARBA" id="ARBA00022500"/>
    </source>
</evidence>
<dbReference type="InterPro" id="IPR028263">
    <property type="entry name" value="FliG_N"/>
</dbReference>
<accession>A0A5S9IN90</accession>
<feature type="domain" description="Flagellar motor switch protein FliG C-terminal" evidence="10">
    <location>
        <begin position="220"/>
        <end position="326"/>
    </location>
</feature>
<dbReference type="Pfam" id="PF14842">
    <property type="entry name" value="FliG_N"/>
    <property type="match status" value="1"/>
</dbReference>
<evidence type="ECO:0000256" key="1">
    <source>
        <dbReference type="ARBA" id="ARBA00004117"/>
    </source>
</evidence>
<keyword evidence="13" id="KW-0969">Cilium</keyword>
<dbReference type="GO" id="GO:0071973">
    <property type="term" value="P:bacterial-type flagellum-dependent cell motility"/>
    <property type="evidence" value="ECO:0007669"/>
    <property type="project" value="InterPro"/>
</dbReference>
<dbReference type="PANTHER" id="PTHR30534:SF0">
    <property type="entry name" value="FLAGELLAR MOTOR SWITCH PROTEIN FLIG"/>
    <property type="match status" value="1"/>
</dbReference>
<dbReference type="PANTHER" id="PTHR30534">
    <property type="entry name" value="FLAGELLAR MOTOR SWITCH PROTEIN FLIG"/>
    <property type="match status" value="1"/>
</dbReference>
<dbReference type="GO" id="GO:0009425">
    <property type="term" value="C:bacterial-type flagellum basal body"/>
    <property type="evidence" value="ECO:0007669"/>
    <property type="project" value="UniProtKB-SubCell"/>
</dbReference>
<keyword evidence="5" id="KW-1003">Cell membrane</keyword>
<comment type="subcellular location">
    <subcellularLocation>
        <location evidence="1">Bacterial flagellum basal body</location>
    </subcellularLocation>
    <subcellularLocation>
        <location evidence="2">Cell membrane</location>
        <topology evidence="2">Peripheral membrane protein</topology>
        <orientation evidence="2">Cytoplasmic side</orientation>
    </subcellularLocation>
</comment>
<dbReference type="GO" id="GO:0005886">
    <property type="term" value="C:plasma membrane"/>
    <property type="evidence" value="ECO:0007669"/>
    <property type="project" value="UniProtKB-SubCell"/>
</dbReference>
<organism evidence="13 14">
    <name type="scientific">Uabimicrobium amorphum</name>
    <dbReference type="NCBI Taxonomy" id="2596890"/>
    <lineage>
        <taxon>Bacteria</taxon>
        <taxon>Pseudomonadati</taxon>
        <taxon>Planctomycetota</taxon>
        <taxon>Candidatus Uabimicrobiia</taxon>
        <taxon>Candidatus Uabimicrobiales</taxon>
        <taxon>Candidatus Uabimicrobiaceae</taxon>
        <taxon>Candidatus Uabimicrobium</taxon>
    </lineage>
</organism>
<feature type="domain" description="Flagellar motor switch protein FliG middle" evidence="11">
    <location>
        <begin position="117"/>
        <end position="184"/>
    </location>
</feature>
<evidence type="ECO:0000313" key="13">
    <source>
        <dbReference type="EMBL" id="BBM85018.1"/>
    </source>
</evidence>
<keyword evidence="9" id="KW-0975">Bacterial flagellum</keyword>
<dbReference type="EMBL" id="AP019860">
    <property type="protein sequence ID" value="BBM85018.1"/>
    <property type="molecule type" value="Genomic_DNA"/>
</dbReference>
<keyword evidence="6" id="KW-0145">Chemotaxis</keyword>
<comment type="similarity">
    <text evidence="3">Belongs to the FliG family.</text>
</comment>
<dbReference type="RefSeq" id="WP_368239206.1">
    <property type="nucleotide sequence ID" value="NZ_JAZFBD010000077.1"/>
</dbReference>
<dbReference type="InterPro" id="IPR032779">
    <property type="entry name" value="FliG_M"/>
</dbReference>
<dbReference type="InterPro" id="IPR011002">
    <property type="entry name" value="FliG_a-hlx"/>
</dbReference>
<dbReference type="GO" id="GO:0003774">
    <property type="term" value="F:cytoskeletal motor activity"/>
    <property type="evidence" value="ECO:0007669"/>
    <property type="project" value="InterPro"/>
</dbReference>
<feature type="domain" description="Flagellar motor switch protein FliG N-terminal" evidence="12">
    <location>
        <begin position="4"/>
        <end position="105"/>
    </location>
</feature>
<keyword evidence="7" id="KW-0283">Flagellar rotation</keyword>
<evidence type="ECO:0000256" key="8">
    <source>
        <dbReference type="ARBA" id="ARBA00023136"/>
    </source>
</evidence>
<dbReference type="Pfam" id="PF14841">
    <property type="entry name" value="FliG_M"/>
    <property type="match status" value="1"/>
</dbReference>
<proteinExistence type="inferred from homology"/>
<dbReference type="Gene3D" id="1.10.220.30">
    <property type="match status" value="3"/>
</dbReference>
<evidence type="ECO:0000313" key="14">
    <source>
        <dbReference type="Proteomes" id="UP000326354"/>
    </source>
</evidence>
<dbReference type="PRINTS" id="PR00954">
    <property type="entry name" value="FLGMOTORFLIG"/>
</dbReference>
<dbReference type="KEGG" id="uam:UABAM_03381"/>
<dbReference type="GO" id="GO:0006935">
    <property type="term" value="P:chemotaxis"/>
    <property type="evidence" value="ECO:0007669"/>
    <property type="project" value="UniProtKB-KW"/>
</dbReference>
<keyword evidence="14" id="KW-1185">Reference proteome</keyword>
<protein>
    <recommendedName>
        <fullName evidence="4">Flagellar motor switch protein FliG</fullName>
    </recommendedName>
</protein>
<evidence type="ECO:0000259" key="11">
    <source>
        <dbReference type="Pfam" id="PF14841"/>
    </source>
</evidence>
<evidence type="ECO:0000256" key="9">
    <source>
        <dbReference type="ARBA" id="ARBA00023143"/>
    </source>
</evidence>
<evidence type="ECO:0000256" key="2">
    <source>
        <dbReference type="ARBA" id="ARBA00004413"/>
    </source>
</evidence>
<evidence type="ECO:0000256" key="5">
    <source>
        <dbReference type="ARBA" id="ARBA00022475"/>
    </source>
</evidence>
<evidence type="ECO:0000256" key="4">
    <source>
        <dbReference type="ARBA" id="ARBA00021870"/>
    </source>
</evidence>
<reference evidence="13 14" key="1">
    <citation type="submission" date="2019-08" db="EMBL/GenBank/DDBJ databases">
        <title>Complete genome sequence of Candidatus Uab amorphum.</title>
        <authorList>
            <person name="Shiratori T."/>
            <person name="Suzuki S."/>
            <person name="Kakizawa Y."/>
            <person name="Ishida K."/>
        </authorList>
    </citation>
    <scope>NUCLEOTIDE SEQUENCE [LARGE SCALE GENOMIC DNA]</scope>
    <source>
        <strain evidence="13 14">SRT547</strain>
    </source>
</reference>
<evidence type="ECO:0000259" key="12">
    <source>
        <dbReference type="Pfam" id="PF14842"/>
    </source>
</evidence>
<keyword evidence="13" id="KW-0282">Flagellum</keyword>
<dbReference type="InterPro" id="IPR000090">
    <property type="entry name" value="Flg_Motor_Flig"/>
</dbReference>
<name>A0A5S9IN90_UABAM</name>